<keyword evidence="2" id="KW-1185">Reference proteome</keyword>
<organism evidence="1 2">
    <name type="scientific">Hebeloma cylindrosporum</name>
    <dbReference type="NCBI Taxonomy" id="76867"/>
    <lineage>
        <taxon>Eukaryota</taxon>
        <taxon>Fungi</taxon>
        <taxon>Dikarya</taxon>
        <taxon>Basidiomycota</taxon>
        <taxon>Agaricomycotina</taxon>
        <taxon>Agaricomycetes</taxon>
        <taxon>Agaricomycetidae</taxon>
        <taxon>Agaricales</taxon>
        <taxon>Agaricineae</taxon>
        <taxon>Hymenogastraceae</taxon>
        <taxon>Hebeloma</taxon>
    </lineage>
</organism>
<sequence length="525" mass="60748">MRTKYLQLVSQSDNGRFWNLRSRDMIEIKELQIDLCQSLRAPIRKLPVETLCTIFAMCIPPPHKRPTNRSAPFVLCLVSKAWRDIVTQDPTLWTRIHFDITSTAPNRRLGHNRNRDQFRSLIHRARNIPLTISITQRRGDLDLRQFYELLHLIAECTPLCKHLLIQSYTGWTKELRSLEPQQLQRLESLSVRLHHPFFHHSFSVGTTGDVFSALPKLQTAEVHVRNPETLLAFSLPTNALLKLSVIVEFFYTPAYSLDFSRAFITRFRNLRNLHLILHGKGFSHPGFIPDVVNTSKSLATFHSLKEITIRCGFRASLSTILDGFSFPSLQSFNLDAVSVPVRIISKDFVFSDVLRKHMTYFSRLTSLRLLRIDIEDDQLRELLQFTPLLASLDIMRGYFRNHEFLLQDDDLLEFLTVLDDGDSDEISPPVPRLTDLRLYFDPEHAGLYAKMALSRHNWAVKRLGNDRGAARSYSATTVPRYPFRLSLKLEKTEWESRKGVIDDLGTLGEGIIRTEPCHSFIRWKI</sequence>
<dbReference type="OrthoDB" id="3066331at2759"/>
<dbReference type="InterPro" id="IPR032675">
    <property type="entry name" value="LRR_dom_sf"/>
</dbReference>
<accession>A0A0C3BZQ2</accession>
<dbReference type="Proteomes" id="UP000053424">
    <property type="component" value="Unassembled WGS sequence"/>
</dbReference>
<dbReference type="PANTHER" id="PTHR38926">
    <property type="entry name" value="F-BOX DOMAIN CONTAINING PROTEIN, EXPRESSED"/>
    <property type="match status" value="1"/>
</dbReference>
<dbReference type="Gene3D" id="3.80.10.10">
    <property type="entry name" value="Ribonuclease Inhibitor"/>
    <property type="match status" value="1"/>
</dbReference>
<dbReference type="AlphaFoldDB" id="A0A0C3BZQ2"/>
<dbReference type="PANTHER" id="PTHR38926:SF72">
    <property type="entry name" value="IM:7136021-RELATED"/>
    <property type="match status" value="1"/>
</dbReference>
<evidence type="ECO:0000313" key="2">
    <source>
        <dbReference type="Proteomes" id="UP000053424"/>
    </source>
</evidence>
<dbReference type="InterPro" id="IPR036047">
    <property type="entry name" value="F-box-like_dom_sf"/>
</dbReference>
<reference evidence="2" key="2">
    <citation type="submission" date="2015-01" db="EMBL/GenBank/DDBJ databases">
        <title>Evolutionary Origins and Diversification of the Mycorrhizal Mutualists.</title>
        <authorList>
            <consortium name="DOE Joint Genome Institute"/>
            <consortium name="Mycorrhizal Genomics Consortium"/>
            <person name="Kohler A."/>
            <person name="Kuo A."/>
            <person name="Nagy L.G."/>
            <person name="Floudas D."/>
            <person name="Copeland A."/>
            <person name="Barry K.W."/>
            <person name="Cichocki N."/>
            <person name="Veneault-Fourrey C."/>
            <person name="LaButti K."/>
            <person name="Lindquist E.A."/>
            <person name="Lipzen A."/>
            <person name="Lundell T."/>
            <person name="Morin E."/>
            <person name="Murat C."/>
            <person name="Riley R."/>
            <person name="Ohm R."/>
            <person name="Sun H."/>
            <person name="Tunlid A."/>
            <person name="Henrissat B."/>
            <person name="Grigoriev I.V."/>
            <person name="Hibbett D.S."/>
            <person name="Martin F."/>
        </authorList>
    </citation>
    <scope>NUCLEOTIDE SEQUENCE [LARGE SCALE GENOMIC DNA]</scope>
    <source>
        <strain evidence="2">h7</strain>
    </source>
</reference>
<proteinExistence type="predicted"/>
<dbReference type="HOGENOM" id="CLU_028620_0_0_1"/>
<dbReference type="SUPFAM" id="SSF81383">
    <property type="entry name" value="F-box domain"/>
    <property type="match status" value="1"/>
</dbReference>
<protein>
    <submittedName>
        <fullName evidence="1">Uncharacterized protein</fullName>
    </submittedName>
</protein>
<gene>
    <name evidence="1" type="ORF">M413DRAFT_13676</name>
</gene>
<name>A0A0C3BZQ2_HEBCY</name>
<dbReference type="Gene3D" id="1.20.1280.50">
    <property type="match status" value="1"/>
</dbReference>
<evidence type="ECO:0000313" key="1">
    <source>
        <dbReference type="EMBL" id="KIM36921.1"/>
    </source>
</evidence>
<dbReference type="EMBL" id="KN831801">
    <property type="protein sequence ID" value="KIM36921.1"/>
    <property type="molecule type" value="Genomic_DNA"/>
</dbReference>
<reference evidence="1 2" key="1">
    <citation type="submission" date="2014-04" db="EMBL/GenBank/DDBJ databases">
        <authorList>
            <consortium name="DOE Joint Genome Institute"/>
            <person name="Kuo A."/>
            <person name="Gay G."/>
            <person name="Dore J."/>
            <person name="Kohler A."/>
            <person name="Nagy L.G."/>
            <person name="Floudas D."/>
            <person name="Copeland A."/>
            <person name="Barry K.W."/>
            <person name="Cichocki N."/>
            <person name="Veneault-Fourrey C."/>
            <person name="LaButti K."/>
            <person name="Lindquist E.A."/>
            <person name="Lipzen A."/>
            <person name="Lundell T."/>
            <person name="Morin E."/>
            <person name="Murat C."/>
            <person name="Sun H."/>
            <person name="Tunlid A."/>
            <person name="Henrissat B."/>
            <person name="Grigoriev I.V."/>
            <person name="Hibbett D.S."/>
            <person name="Martin F."/>
            <person name="Nordberg H.P."/>
            <person name="Cantor M.N."/>
            <person name="Hua S.X."/>
        </authorList>
    </citation>
    <scope>NUCLEOTIDE SEQUENCE [LARGE SCALE GENOMIC DNA]</scope>
    <source>
        <strain evidence="2">h7</strain>
    </source>
</reference>